<dbReference type="PANTHER" id="PTHR32182">
    <property type="entry name" value="DNA REPLICATION AND REPAIR PROTEIN RECF"/>
    <property type="match status" value="1"/>
</dbReference>
<dbReference type="GO" id="GO:0000731">
    <property type="term" value="P:DNA synthesis involved in DNA repair"/>
    <property type="evidence" value="ECO:0007669"/>
    <property type="project" value="TreeGrafter"/>
</dbReference>
<dbReference type="RefSeq" id="WP_187034808.1">
    <property type="nucleotide sequence ID" value="NZ_CP060286.1"/>
</dbReference>
<feature type="coiled-coil region" evidence="1">
    <location>
        <begin position="220"/>
        <end position="264"/>
    </location>
</feature>
<dbReference type="EMBL" id="CP060286">
    <property type="protein sequence ID" value="QNK39827.1"/>
    <property type="molecule type" value="Genomic_DNA"/>
</dbReference>
<evidence type="ECO:0000256" key="1">
    <source>
        <dbReference type="SAM" id="Coils"/>
    </source>
</evidence>
<organism evidence="3 4">
    <name type="scientific">Caproicibacter fermentans</name>
    <dbReference type="NCBI Taxonomy" id="2576756"/>
    <lineage>
        <taxon>Bacteria</taxon>
        <taxon>Bacillati</taxon>
        <taxon>Bacillota</taxon>
        <taxon>Clostridia</taxon>
        <taxon>Eubacteriales</taxon>
        <taxon>Acutalibacteraceae</taxon>
        <taxon>Caproicibacter</taxon>
    </lineage>
</organism>
<name>A0A7G8T886_9FIRM</name>
<dbReference type="Gene3D" id="3.40.50.300">
    <property type="entry name" value="P-loop containing nucleotide triphosphate hydrolases"/>
    <property type="match status" value="2"/>
</dbReference>
<dbReference type="Pfam" id="PF13555">
    <property type="entry name" value="AAA_29"/>
    <property type="match status" value="1"/>
</dbReference>
<dbReference type="GO" id="GO:0006302">
    <property type="term" value="P:double-strand break repair"/>
    <property type="evidence" value="ECO:0007669"/>
    <property type="project" value="TreeGrafter"/>
</dbReference>
<dbReference type="PANTHER" id="PTHR32182:SF0">
    <property type="entry name" value="DNA REPLICATION AND REPAIR PROTEIN RECF"/>
    <property type="match status" value="1"/>
</dbReference>
<dbReference type="InterPro" id="IPR027417">
    <property type="entry name" value="P-loop_NTPase"/>
</dbReference>
<feature type="coiled-coil region" evidence="1">
    <location>
        <begin position="411"/>
        <end position="463"/>
    </location>
</feature>
<reference evidence="3 4" key="1">
    <citation type="submission" date="2020-08" db="EMBL/GenBank/DDBJ databases">
        <title>The isolate Caproiciproducens sp. 7D4C2 produces n-caproate at mildly acidic conditions from hexoses: genome and rBOX comparison with related strains and chain-elongating bacteria.</title>
        <authorList>
            <person name="Esquivel-Elizondo S."/>
            <person name="Bagci C."/>
            <person name="Temovska M."/>
            <person name="Jeon B.S."/>
            <person name="Bessarab I."/>
            <person name="Williams R.B.H."/>
            <person name="Huson D.H."/>
            <person name="Angenent L.T."/>
        </authorList>
    </citation>
    <scope>NUCLEOTIDE SEQUENCE [LARGE SCALE GENOMIC DNA]</scope>
    <source>
        <strain evidence="3 4">7D4C2</strain>
    </source>
</reference>
<gene>
    <name evidence="3" type="ORF">HCR03_14020</name>
</gene>
<feature type="coiled-coil region" evidence="1">
    <location>
        <begin position="705"/>
        <end position="732"/>
    </location>
</feature>
<dbReference type="AlphaFoldDB" id="A0A7G8T886"/>
<proteinExistence type="predicted"/>
<dbReference type="Pfam" id="PF13558">
    <property type="entry name" value="SbcC_Walker_B"/>
    <property type="match status" value="1"/>
</dbReference>
<evidence type="ECO:0000313" key="4">
    <source>
        <dbReference type="Proteomes" id="UP000515909"/>
    </source>
</evidence>
<dbReference type="KEGG" id="cfem:HCR03_14020"/>
<evidence type="ECO:0000313" key="3">
    <source>
        <dbReference type="EMBL" id="QNK39827.1"/>
    </source>
</evidence>
<evidence type="ECO:0000256" key="2">
    <source>
        <dbReference type="SAM" id="MobiDB-lite"/>
    </source>
</evidence>
<protein>
    <submittedName>
        <fullName evidence="3">Uncharacterized protein</fullName>
    </submittedName>
</protein>
<feature type="coiled-coil region" evidence="1">
    <location>
        <begin position="851"/>
        <end position="894"/>
    </location>
</feature>
<dbReference type="SUPFAM" id="SSF52540">
    <property type="entry name" value="P-loop containing nucleoside triphosphate hydrolases"/>
    <property type="match status" value="1"/>
</dbReference>
<accession>A0A7G8T886</accession>
<dbReference type="Proteomes" id="UP000515909">
    <property type="component" value="Chromosome"/>
</dbReference>
<sequence length="1109" mass="129500">MIWMKKFHMINWMYYPPQSIDFGASNLLTGITGSGKSTIVDAIQILMLGEVNGNFYNKSATGNKSDRTIATYLRGAYDGGEKRAAKGFSSYLALDFFDDLRNEDFCFGIVFDLEADQDRPDYSYFIADCSFKQEWALNGRRVARSMEEFSSFAKQNRLPIHWPQTNTAYRKDLLYRLQIFDENFFSVFRTAVAYVPLNRIDDFIVHNICHIEDTIDVEKMKTAIREYQRMQQQMQEFEQKKQELSVISQTHEAYQNRLSRLQEEQYFLDRADVDILWESIAGQENLRDRQEKEHQGLLESQAEKSNEEKEVSKKHELLVTQLAQAEGPRKELEHQLGELNAKIQEVRAYGTNRLNAFRQRSAGWHRQLNGLQEAKVFLSLDWPATERESSFFGQQQQLDLNSFANFNATRFQEHVTALNRLTEDIRRQKNQWEEEHARLLSEQQEAEERLRQLEAGKKQYMLDLLQLRAFLQRELSAQFDRPISVNILADLIDIQDPHWANAIEGYLARQKFYLFIEPDCYRAAVRLFKKYSRENACTRYNIVNTHSIRQEHPDVYSNSLARVIVTENPFARAYVDYLLGRVECVEKIEEVDGRRTAVTEDGMLYKSYSTARMEEKLWRLHFIGQSSISQQIEATRQRLAELRDILQTLKEQLRMTDPILKETEFNPDFLETLAKSASDLRGVPELDRKADELAQKLNLLDTSFEDSLRNQKKATEKRLQEIRKELTDYATQLGERKQAIRQAKEMIETLRPRFREKSDAFEAAYRDEQEFTSSLSARYERELAQKGKAEKLKQAFIPAKGQTEQALSSLSKAFREQVQKYNGAHQEASLSDDIASDEWKVAYDAVQKVEIAQFQEKVARARDRAEEIFRNEFINQIKRNIDNVRLEIGSLNKTLAEYTFGRVQYRFKCEPTENADLRRYYDLIMNTSLDGLSLYTFMQRDTQKEYEPLLKTLFQLISSEDTDATNRRQIEENIEKYKSFQTYLRFDLVEVDAEGKEHPLSRSMGSKSGGERQTPFYIAILASLMKTYRVNQNENSMRLVVFDEAFDKIDTSRIEECVLMLKKIGFQSIVVAPTDRAAYIAPLVERTWVVTKPDDQTSVLSAYRKGLAQ</sequence>
<keyword evidence="1" id="KW-0175">Coiled coil</keyword>
<feature type="region of interest" description="Disordered" evidence="2">
    <location>
        <begin position="288"/>
        <end position="313"/>
    </location>
</feature>